<evidence type="ECO:0000256" key="6">
    <source>
        <dbReference type="ARBA" id="ARBA00022692"/>
    </source>
</evidence>
<feature type="domain" description="TonB C-terminal" evidence="11">
    <location>
        <begin position="194"/>
        <end position="290"/>
    </location>
</feature>
<keyword evidence="5" id="KW-0997">Cell inner membrane</keyword>
<feature type="compositionally biased region" description="Polar residues" evidence="10">
    <location>
        <begin position="122"/>
        <end position="134"/>
    </location>
</feature>
<evidence type="ECO:0000313" key="13">
    <source>
        <dbReference type="Proteomes" id="UP000280792"/>
    </source>
</evidence>
<sequence length="292" mass="32591">MANPQSTASANDRLAFMLFLATALHAAIVLGISFDLFDPPNLSKTLEITLASFKTLEEVKEADYLAQANQKGSGSLEEKALPSTDQVSPIQENQIKSIAPPPQTAAEPRQVEKAQKKPLATLNKSPEQAPQLRQNKTDPAVEQAQKARQKIDLSAEIASLEAQFLQKRQQYAKRPRIHRITAASTMQDKGAYYKETWRRKIERVGNLNYPEEARRQKIYGQLTVLVALRPDGRLHEVKILKSSGQAVLDDAAIRIVKLAAPFAPFTPDLKDVDILEIIRTWKFEKSNILSSN</sequence>
<dbReference type="GO" id="GO:0098797">
    <property type="term" value="C:plasma membrane protein complex"/>
    <property type="evidence" value="ECO:0007669"/>
    <property type="project" value="TreeGrafter"/>
</dbReference>
<keyword evidence="4" id="KW-1003">Cell membrane</keyword>
<accession>A0A3P3VPH0</accession>
<reference evidence="12 13" key="2">
    <citation type="submission" date="2018-12" db="EMBL/GenBank/DDBJ databases">
        <title>Simiduia agarivorans gen. nov., sp. nov., a marine, agarolytic bacterium isolated from shallow coastal water from Keelung, Taiwan.</title>
        <authorList>
            <person name="Shieh W.Y."/>
        </authorList>
    </citation>
    <scope>NUCLEOTIDE SEQUENCE [LARGE SCALE GENOMIC DNA]</scope>
    <source>
        <strain evidence="12 13">GTF-13</strain>
    </source>
</reference>
<evidence type="ECO:0000256" key="9">
    <source>
        <dbReference type="ARBA" id="ARBA00023136"/>
    </source>
</evidence>
<dbReference type="AlphaFoldDB" id="A0A3P3VPH0"/>
<keyword evidence="13" id="KW-1185">Reference proteome</keyword>
<keyword evidence="8" id="KW-1133">Transmembrane helix</keyword>
<dbReference type="SUPFAM" id="SSF74653">
    <property type="entry name" value="TolA/TonB C-terminal domain"/>
    <property type="match status" value="1"/>
</dbReference>
<keyword evidence="6" id="KW-0812">Transmembrane</keyword>
<comment type="similarity">
    <text evidence="2">Belongs to the TonB family.</text>
</comment>
<feature type="region of interest" description="Disordered" evidence="10">
    <location>
        <begin position="94"/>
        <end position="145"/>
    </location>
</feature>
<keyword evidence="3" id="KW-0813">Transport</keyword>
<dbReference type="NCBIfam" id="TIGR01352">
    <property type="entry name" value="tonB_Cterm"/>
    <property type="match status" value="1"/>
</dbReference>
<reference evidence="12 13" key="1">
    <citation type="submission" date="2018-08" db="EMBL/GenBank/DDBJ databases">
        <authorList>
            <person name="Khan S.A."/>
        </authorList>
    </citation>
    <scope>NUCLEOTIDE SEQUENCE [LARGE SCALE GENOMIC DNA]</scope>
    <source>
        <strain evidence="12 13">GTF-13</strain>
    </source>
</reference>
<evidence type="ECO:0000256" key="4">
    <source>
        <dbReference type="ARBA" id="ARBA00022475"/>
    </source>
</evidence>
<dbReference type="PANTHER" id="PTHR33446:SF11">
    <property type="entry name" value="TONB3"/>
    <property type="match status" value="1"/>
</dbReference>
<evidence type="ECO:0000256" key="5">
    <source>
        <dbReference type="ARBA" id="ARBA00022519"/>
    </source>
</evidence>
<dbReference type="InterPro" id="IPR051045">
    <property type="entry name" value="TonB-dependent_transducer"/>
</dbReference>
<dbReference type="Gene3D" id="3.30.1150.10">
    <property type="match status" value="1"/>
</dbReference>
<dbReference type="RefSeq" id="WP_125016706.1">
    <property type="nucleotide sequence ID" value="NZ_QWEZ01000002.1"/>
</dbReference>
<evidence type="ECO:0000256" key="7">
    <source>
        <dbReference type="ARBA" id="ARBA00022927"/>
    </source>
</evidence>
<dbReference type="InterPro" id="IPR037682">
    <property type="entry name" value="TonB_C"/>
</dbReference>
<keyword evidence="7" id="KW-0653">Protein transport</keyword>
<feature type="region of interest" description="Disordered" evidence="10">
    <location>
        <begin position="69"/>
        <end position="88"/>
    </location>
</feature>
<name>A0A3P3VPH0_9GAMM</name>
<dbReference type="GO" id="GO:0015031">
    <property type="term" value="P:protein transport"/>
    <property type="evidence" value="ECO:0007669"/>
    <property type="project" value="UniProtKB-KW"/>
</dbReference>
<evidence type="ECO:0000256" key="3">
    <source>
        <dbReference type="ARBA" id="ARBA00022448"/>
    </source>
</evidence>
<organism evidence="12 13">
    <name type="scientific">Aestuariirhabdus litorea</name>
    <dbReference type="NCBI Taxonomy" id="2528527"/>
    <lineage>
        <taxon>Bacteria</taxon>
        <taxon>Pseudomonadati</taxon>
        <taxon>Pseudomonadota</taxon>
        <taxon>Gammaproteobacteria</taxon>
        <taxon>Oceanospirillales</taxon>
        <taxon>Aestuariirhabdaceae</taxon>
        <taxon>Aestuariirhabdus</taxon>
    </lineage>
</organism>
<dbReference type="InterPro" id="IPR006260">
    <property type="entry name" value="TonB/TolA_C"/>
</dbReference>
<dbReference type="PANTHER" id="PTHR33446">
    <property type="entry name" value="PROTEIN TONB-RELATED"/>
    <property type="match status" value="1"/>
</dbReference>
<proteinExistence type="inferred from homology"/>
<gene>
    <name evidence="12" type="ORF">D0544_12705</name>
</gene>
<dbReference type="GO" id="GO:0031992">
    <property type="term" value="F:energy transducer activity"/>
    <property type="evidence" value="ECO:0007669"/>
    <property type="project" value="TreeGrafter"/>
</dbReference>
<dbReference type="Pfam" id="PF03544">
    <property type="entry name" value="TonB_C"/>
    <property type="match status" value="1"/>
</dbReference>
<dbReference type="Proteomes" id="UP000280792">
    <property type="component" value="Unassembled WGS sequence"/>
</dbReference>
<evidence type="ECO:0000256" key="2">
    <source>
        <dbReference type="ARBA" id="ARBA00006555"/>
    </source>
</evidence>
<keyword evidence="9" id="KW-0472">Membrane</keyword>
<evidence type="ECO:0000259" key="11">
    <source>
        <dbReference type="PROSITE" id="PS52015"/>
    </source>
</evidence>
<protein>
    <submittedName>
        <fullName evidence="12">Energy transducer TonB</fullName>
    </submittedName>
</protein>
<comment type="subcellular location">
    <subcellularLocation>
        <location evidence="1">Cell inner membrane</location>
        <topology evidence="1">Single-pass membrane protein</topology>
        <orientation evidence="1">Periplasmic side</orientation>
    </subcellularLocation>
</comment>
<evidence type="ECO:0000256" key="10">
    <source>
        <dbReference type="SAM" id="MobiDB-lite"/>
    </source>
</evidence>
<evidence type="ECO:0000256" key="1">
    <source>
        <dbReference type="ARBA" id="ARBA00004383"/>
    </source>
</evidence>
<dbReference type="PROSITE" id="PS52015">
    <property type="entry name" value="TONB_CTD"/>
    <property type="match status" value="1"/>
</dbReference>
<dbReference type="EMBL" id="QWEZ01000002">
    <property type="protein sequence ID" value="RRJ82713.1"/>
    <property type="molecule type" value="Genomic_DNA"/>
</dbReference>
<evidence type="ECO:0000313" key="12">
    <source>
        <dbReference type="EMBL" id="RRJ82713.1"/>
    </source>
</evidence>
<evidence type="ECO:0000256" key="8">
    <source>
        <dbReference type="ARBA" id="ARBA00022989"/>
    </source>
</evidence>
<dbReference type="GO" id="GO:0055085">
    <property type="term" value="P:transmembrane transport"/>
    <property type="evidence" value="ECO:0007669"/>
    <property type="project" value="InterPro"/>
</dbReference>
<comment type="caution">
    <text evidence="12">The sequence shown here is derived from an EMBL/GenBank/DDBJ whole genome shotgun (WGS) entry which is preliminary data.</text>
</comment>